<sequence>MVGANYRRIQLPEAAVQVYTVMLEVMRTRGYGNSDLKPAFLALAQCNYDIAKRRVKNDRSLDTEEAAHERFLSTLEWLRQTYGTNSGSKSPKPRIPTGPRKRDASCMESDGAELRYFKDGFVRSNEVYASSSPNYKRIQVLQSELNVLRSSQITSASMLESTKQARRAAEDELASQRVKFRRLENRLADLEDDFDAARRATKKFEEKALQEEHARRRAEENLAEERRAWVKRECVVREEAAKAVLSDLASVFARAAQAPSTMWNGIGGINGDGGALLGKRP</sequence>
<protein>
    <submittedName>
        <fullName evidence="3">Uncharacterized protein</fullName>
    </submittedName>
</protein>
<keyword evidence="4" id="KW-1185">Reference proteome</keyword>
<gene>
    <name evidence="3" type="ORF">SCHPADRAFT_898841</name>
</gene>
<dbReference type="SUPFAM" id="SSF57997">
    <property type="entry name" value="Tropomyosin"/>
    <property type="match status" value="1"/>
</dbReference>
<dbReference type="Proteomes" id="UP000053477">
    <property type="component" value="Unassembled WGS sequence"/>
</dbReference>
<accession>A0A0H2SCU5</accession>
<name>A0A0H2SCU5_9AGAM</name>
<keyword evidence="1" id="KW-0175">Coiled coil</keyword>
<dbReference type="InParanoid" id="A0A0H2SCU5"/>
<evidence type="ECO:0000256" key="2">
    <source>
        <dbReference type="SAM" id="MobiDB-lite"/>
    </source>
</evidence>
<dbReference type="AlphaFoldDB" id="A0A0H2SCU5"/>
<reference evidence="3 4" key="1">
    <citation type="submission" date="2015-04" db="EMBL/GenBank/DDBJ databases">
        <title>Complete genome sequence of Schizopora paradoxa KUC8140, a cosmopolitan wood degrader in East Asia.</title>
        <authorList>
            <consortium name="DOE Joint Genome Institute"/>
            <person name="Min B."/>
            <person name="Park H."/>
            <person name="Jang Y."/>
            <person name="Kim J.-J."/>
            <person name="Kim K.H."/>
            <person name="Pangilinan J."/>
            <person name="Lipzen A."/>
            <person name="Riley R."/>
            <person name="Grigoriev I.V."/>
            <person name="Spatafora J.W."/>
            <person name="Choi I.-G."/>
        </authorList>
    </citation>
    <scope>NUCLEOTIDE SEQUENCE [LARGE SCALE GENOMIC DNA]</scope>
    <source>
        <strain evidence="3 4">KUC8140</strain>
    </source>
</reference>
<organism evidence="3 4">
    <name type="scientific">Schizopora paradoxa</name>
    <dbReference type="NCBI Taxonomy" id="27342"/>
    <lineage>
        <taxon>Eukaryota</taxon>
        <taxon>Fungi</taxon>
        <taxon>Dikarya</taxon>
        <taxon>Basidiomycota</taxon>
        <taxon>Agaricomycotina</taxon>
        <taxon>Agaricomycetes</taxon>
        <taxon>Hymenochaetales</taxon>
        <taxon>Schizoporaceae</taxon>
        <taxon>Schizopora</taxon>
    </lineage>
</organism>
<proteinExistence type="predicted"/>
<evidence type="ECO:0000313" key="3">
    <source>
        <dbReference type="EMBL" id="KLO19563.1"/>
    </source>
</evidence>
<feature type="coiled-coil region" evidence="1">
    <location>
        <begin position="159"/>
        <end position="228"/>
    </location>
</feature>
<feature type="region of interest" description="Disordered" evidence="2">
    <location>
        <begin position="82"/>
        <end position="106"/>
    </location>
</feature>
<dbReference type="OrthoDB" id="2670565at2759"/>
<dbReference type="EMBL" id="KQ085886">
    <property type="protein sequence ID" value="KLO19563.1"/>
    <property type="molecule type" value="Genomic_DNA"/>
</dbReference>
<evidence type="ECO:0000256" key="1">
    <source>
        <dbReference type="SAM" id="Coils"/>
    </source>
</evidence>
<evidence type="ECO:0000313" key="4">
    <source>
        <dbReference type="Proteomes" id="UP000053477"/>
    </source>
</evidence>